<dbReference type="STRING" id="880526.GCA_000427365_00585"/>
<dbReference type="RefSeq" id="WP_027290377.1">
    <property type="nucleotide sequence ID" value="NZ_UGVL01000001.1"/>
</dbReference>
<evidence type="ECO:0000313" key="1">
    <source>
        <dbReference type="EMBL" id="SUE33652.1"/>
    </source>
</evidence>
<name>A0A379MSR6_9BACT</name>
<proteinExistence type="predicted"/>
<dbReference type="InterPro" id="IPR010982">
    <property type="entry name" value="Lambda_DNA-bd_dom_sf"/>
</dbReference>
<dbReference type="SUPFAM" id="SSF47413">
    <property type="entry name" value="lambda repressor-like DNA-binding domains"/>
    <property type="match status" value="1"/>
</dbReference>
<keyword evidence="2" id="KW-1185">Reference proteome</keyword>
<dbReference type="Proteomes" id="UP000255233">
    <property type="component" value="Unassembled WGS sequence"/>
</dbReference>
<dbReference type="Gene3D" id="1.10.260.40">
    <property type="entry name" value="lambda repressor-like DNA-binding domains"/>
    <property type="match status" value="1"/>
</dbReference>
<evidence type="ECO:0008006" key="3">
    <source>
        <dbReference type="Google" id="ProtNLM"/>
    </source>
</evidence>
<dbReference type="EMBL" id="UGVL01000001">
    <property type="protein sequence ID" value="SUE33652.1"/>
    <property type="molecule type" value="Genomic_DNA"/>
</dbReference>
<reference evidence="1 2" key="1">
    <citation type="submission" date="2018-06" db="EMBL/GenBank/DDBJ databases">
        <authorList>
            <consortium name="Pathogen Informatics"/>
            <person name="Doyle S."/>
        </authorList>
    </citation>
    <scope>NUCLEOTIDE SEQUENCE [LARGE SCALE GENOMIC DNA]</scope>
    <source>
        <strain evidence="1 2">NCTC11190</strain>
    </source>
</reference>
<gene>
    <name evidence="1" type="ORF">NCTC11190_00862</name>
</gene>
<evidence type="ECO:0000313" key="2">
    <source>
        <dbReference type="Proteomes" id="UP000255233"/>
    </source>
</evidence>
<accession>A0A379MSR6</accession>
<dbReference type="AlphaFoldDB" id="A0A379MSR6"/>
<organism evidence="1 2">
    <name type="scientific">Rikenella microfusus</name>
    <dbReference type="NCBI Taxonomy" id="28139"/>
    <lineage>
        <taxon>Bacteria</taxon>
        <taxon>Pseudomonadati</taxon>
        <taxon>Bacteroidota</taxon>
        <taxon>Bacteroidia</taxon>
        <taxon>Bacteroidales</taxon>
        <taxon>Rikenellaceae</taxon>
        <taxon>Rikenella</taxon>
    </lineage>
</organism>
<sequence length="73" mass="8476">MNRADDTPRHRLTHLLLYLKRGQQIRIALQARCSPSTVSAVLNGRTAQDTDLARNIIRLAEHYAHRNNPYKKR</sequence>
<dbReference type="GO" id="GO:0003677">
    <property type="term" value="F:DNA binding"/>
    <property type="evidence" value="ECO:0007669"/>
    <property type="project" value="InterPro"/>
</dbReference>
<protein>
    <recommendedName>
        <fullName evidence="3">HTH cro/C1-type domain-containing protein</fullName>
    </recommendedName>
</protein>